<dbReference type="PROSITE" id="PS51058">
    <property type="entry name" value="ZF_CXXC"/>
    <property type="match status" value="2"/>
</dbReference>
<dbReference type="SUPFAM" id="SSF54171">
    <property type="entry name" value="DNA-binding domain"/>
    <property type="match status" value="1"/>
</dbReference>
<accession>A0AA88NNI7</accession>
<dbReference type="Proteomes" id="UP001187415">
    <property type="component" value="Unassembled WGS sequence"/>
</dbReference>
<dbReference type="EMBL" id="JAUPFM010000001">
    <property type="protein sequence ID" value="KAK2862540.1"/>
    <property type="molecule type" value="Genomic_DNA"/>
</dbReference>
<dbReference type="GO" id="GO:0000122">
    <property type="term" value="P:negative regulation of transcription by RNA polymerase II"/>
    <property type="evidence" value="ECO:0007669"/>
    <property type="project" value="TreeGrafter"/>
</dbReference>
<keyword evidence="3 9" id="KW-0863">Zinc-finger</keyword>
<evidence type="ECO:0000256" key="9">
    <source>
        <dbReference type="PROSITE-ProRule" id="PRU00509"/>
    </source>
</evidence>
<feature type="region of interest" description="Disordered" evidence="10">
    <location>
        <begin position="265"/>
        <end position="287"/>
    </location>
</feature>
<dbReference type="Pfam" id="PF01429">
    <property type="entry name" value="MBD"/>
    <property type="match status" value="1"/>
</dbReference>
<dbReference type="GO" id="GO:0008270">
    <property type="term" value="F:zinc ion binding"/>
    <property type="evidence" value="ECO:0007669"/>
    <property type="project" value="UniProtKB-KW"/>
</dbReference>
<evidence type="ECO:0000313" key="13">
    <source>
        <dbReference type="EMBL" id="KAK2862540.1"/>
    </source>
</evidence>
<sequence length="842" mass="94818">MSEEPRESPVSSREPVEKDVEQSTEKTSEAEPSDGPETMEDFSSALADKSPGEAKEGAKAAGGEPPIDWFEPLEDDDDEEDEDDDEDDDDDDANSICKNDPEEESLAGESERSESVAESEKGFKKIYHLHIPRRKRSNPDEGWIEWPILGEGWKRKEVVRRSGSSIGQKDVYYLSPQGERVRSRVELMSVLEGILDLSTFDYKSGRLFDGETPPIRVRNRVKKKMRERSSSESSFMERGEGADTPDSHHRLTPNMGPRNIPSYQTGLSSPTTAGTPNVITSTEDPPVEEKIKLPLPCSSKPRPLPSINGEVGSEDSTLTCARCGISFTGTWYDKQRKRPCCPTCWAASKTKEHPMIRFRKWIPCGQCVGCHNTVNCGQCANCKHGLQSPESRKRLCRKRKCICPIRKDSGSGAFLLHRSYNDIPGALDDTCMSFLSEVTDSQHPNLKSSDTENFSVNVDVDDEEDVSTDDDDDWHKKRKRRSCGECKACLCRKDCGTCDFCIDKPKFGGSNKKRQKCRLRQCQRQAMRHLLPFQVGQSEYRPEGPGPLGRPRPHYTYSRKSNFKKNKGPHASLDLTDNEDDDSNLQMSWSSEPAGGSKHVYEPSMRNNYSSMQLNHLDYGERNGLSDRVPQISNHSNSQLFHDQQSKWDTERPYAGREGQKHVEEEQEEEEDEDEDEEEEEELPMITQIFSLADNTAGSAVDVENQLMKLLQSLRTSVLPILWYAIMVDGPQLQLIQCSKQSNMTDTMVLIDPGFCYQVTVQKQPLLPTHPLYDSYPPRLTSVTEIVNLLLGLEKYSVCQGLAPKEPLSIKDPVILERASTCDFLVKKNVSICSNCQALQGL</sequence>
<keyword evidence="5" id="KW-0805">Transcription regulation</keyword>
<evidence type="ECO:0000256" key="4">
    <source>
        <dbReference type="ARBA" id="ARBA00022833"/>
    </source>
</evidence>
<evidence type="ECO:0000259" key="11">
    <source>
        <dbReference type="PROSITE" id="PS50982"/>
    </source>
</evidence>
<dbReference type="PANTHER" id="PTHR12396:SF57">
    <property type="entry name" value="METHYL-CPG-BINDING DOMAIN PROTEIN 1"/>
    <property type="match status" value="1"/>
</dbReference>
<evidence type="ECO:0000313" key="14">
    <source>
        <dbReference type="Proteomes" id="UP001187415"/>
    </source>
</evidence>
<evidence type="ECO:0000256" key="6">
    <source>
        <dbReference type="ARBA" id="ARBA00023125"/>
    </source>
</evidence>
<feature type="region of interest" description="Disordered" evidence="10">
    <location>
        <begin position="221"/>
        <end position="252"/>
    </location>
</feature>
<comment type="caution">
    <text evidence="13">The sequence shown here is derived from an EMBL/GenBank/DDBJ whole genome shotgun (WGS) entry which is preliminary data.</text>
</comment>
<feature type="compositionally biased region" description="Polar residues" evidence="10">
    <location>
        <begin position="631"/>
        <end position="643"/>
    </location>
</feature>
<keyword evidence="4" id="KW-0862">Zinc</keyword>
<proteinExistence type="predicted"/>
<dbReference type="Gene3D" id="3.30.890.10">
    <property type="entry name" value="Methyl-cpg-binding Protein 2, Chain A"/>
    <property type="match status" value="1"/>
</dbReference>
<feature type="region of interest" description="Disordered" evidence="10">
    <location>
        <begin position="533"/>
        <end position="604"/>
    </location>
</feature>
<feature type="compositionally biased region" description="Basic and acidic residues" evidence="10">
    <location>
        <begin position="14"/>
        <end position="29"/>
    </location>
</feature>
<feature type="compositionally biased region" description="Basic and acidic residues" evidence="10">
    <location>
        <begin position="109"/>
        <end position="120"/>
    </location>
</feature>
<dbReference type="GO" id="GO:0006346">
    <property type="term" value="P:DNA methylation-dependent constitutive heterochromatin formation"/>
    <property type="evidence" value="ECO:0007669"/>
    <property type="project" value="TreeGrafter"/>
</dbReference>
<name>A0AA88NNI7_CHASR</name>
<evidence type="ECO:0000256" key="1">
    <source>
        <dbReference type="ARBA" id="ARBA00004123"/>
    </source>
</evidence>
<dbReference type="InterPro" id="IPR002857">
    <property type="entry name" value="Znf_CXXC"/>
</dbReference>
<evidence type="ECO:0000256" key="8">
    <source>
        <dbReference type="ARBA" id="ARBA00023242"/>
    </source>
</evidence>
<feature type="compositionally biased region" description="Polar residues" evidence="10">
    <location>
        <begin position="265"/>
        <end position="283"/>
    </location>
</feature>
<evidence type="ECO:0000256" key="3">
    <source>
        <dbReference type="ARBA" id="ARBA00022771"/>
    </source>
</evidence>
<evidence type="ECO:0000256" key="7">
    <source>
        <dbReference type="ARBA" id="ARBA00023163"/>
    </source>
</evidence>
<keyword evidence="8" id="KW-0539">Nucleus</keyword>
<feature type="compositionally biased region" description="Acidic residues" evidence="10">
    <location>
        <begin position="71"/>
        <end position="93"/>
    </location>
</feature>
<protein>
    <submittedName>
        <fullName evidence="13">Uncharacterized protein</fullName>
    </submittedName>
</protein>
<dbReference type="GO" id="GO:0005654">
    <property type="term" value="C:nucleoplasm"/>
    <property type="evidence" value="ECO:0007669"/>
    <property type="project" value="UniProtKB-ARBA"/>
</dbReference>
<dbReference type="AlphaFoldDB" id="A0AA88NNI7"/>
<evidence type="ECO:0000256" key="5">
    <source>
        <dbReference type="ARBA" id="ARBA00023015"/>
    </source>
</evidence>
<organism evidence="13 14">
    <name type="scientific">Channa striata</name>
    <name type="common">Snakehead murrel</name>
    <name type="synonym">Ophicephalus striatus</name>
    <dbReference type="NCBI Taxonomy" id="64152"/>
    <lineage>
        <taxon>Eukaryota</taxon>
        <taxon>Metazoa</taxon>
        <taxon>Chordata</taxon>
        <taxon>Craniata</taxon>
        <taxon>Vertebrata</taxon>
        <taxon>Euteleostomi</taxon>
        <taxon>Actinopterygii</taxon>
        <taxon>Neopterygii</taxon>
        <taxon>Teleostei</taxon>
        <taxon>Neoteleostei</taxon>
        <taxon>Acanthomorphata</taxon>
        <taxon>Anabantaria</taxon>
        <taxon>Anabantiformes</taxon>
        <taxon>Channoidei</taxon>
        <taxon>Channidae</taxon>
        <taxon>Channa</taxon>
    </lineage>
</organism>
<dbReference type="InterPro" id="IPR016177">
    <property type="entry name" value="DNA-bd_dom_sf"/>
</dbReference>
<feature type="compositionally biased region" description="Basic and acidic residues" evidence="10">
    <location>
        <begin position="227"/>
        <end position="249"/>
    </location>
</feature>
<gene>
    <name evidence="13" type="ORF">Q5P01_002073</name>
</gene>
<feature type="compositionally biased region" description="Acidic residues" evidence="10">
    <location>
        <begin position="665"/>
        <end position="683"/>
    </location>
</feature>
<feature type="domain" description="CXXC-type" evidence="12">
    <location>
        <begin position="356"/>
        <end position="402"/>
    </location>
</feature>
<evidence type="ECO:0000259" key="12">
    <source>
        <dbReference type="PROSITE" id="PS51058"/>
    </source>
</evidence>
<evidence type="ECO:0000256" key="10">
    <source>
        <dbReference type="SAM" id="MobiDB-lite"/>
    </source>
</evidence>
<dbReference type="PANTHER" id="PTHR12396">
    <property type="entry name" value="METHYL-CPG BINDING PROTEIN, MBD"/>
    <property type="match status" value="1"/>
</dbReference>
<dbReference type="Pfam" id="PF02008">
    <property type="entry name" value="zf-CXXC"/>
    <property type="match status" value="2"/>
</dbReference>
<feature type="region of interest" description="Disordered" evidence="10">
    <location>
        <begin position="1"/>
        <end position="120"/>
    </location>
</feature>
<keyword evidence="6" id="KW-0238">DNA-binding</keyword>
<reference evidence="13" key="1">
    <citation type="submission" date="2023-07" db="EMBL/GenBank/DDBJ databases">
        <title>Chromosome-level Genome Assembly of Striped Snakehead (Channa striata).</title>
        <authorList>
            <person name="Liu H."/>
        </authorList>
    </citation>
    <scope>NUCLEOTIDE SEQUENCE</scope>
    <source>
        <strain evidence="13">Gz</strain>
        <tissue evidence="13">Muscle</tissue>
    </source>
</reference>
<dbReference type="InterPro" id="IPR001739">
    <property type="entry name" value="Methyl_CpG_DNA-bd"/>
</dbReference>
<feature type="domain" description="MBD" evidence="11">
    <location>
        <begin position="139"/>
        <end position="207"/>
    </location>
</feature>
<evidence type="ECO:0000256" key="2">
    <source>
        <dbReference type="ARBA" id="ARBA00022723"/>
    </source>
</evidence>
<feature type="region of interest" description="Disordered" evidence="10">
    <location>
        <begin position="620"/>
        <end position="683"/>
    </location>
</feature>
<dbReference type="GO" id="GO:0008327">
    <property type="term" value="F:methyl-CpG binding"/>
    <property type="evidence" value="ECO:0007669"/>
    <property type="project" value="TreeGrafter"/>
</dbReference>
<feature type="domain" description="CXXC-type" evidence="12">
    <location>
        <begin position="476"/>
        <end position="523"/>
    </location>
</feature>
<keyword evidence="7" id="KW-0804">Transcription</keyword>
<comment type="subcellular location">
    <subcellularLocation>
        <location evidence="1">Nucleus</location>
    </subcellularLocation>
</comment>
<dbReference type="CDD" id="cd01396">
    <property type="entry name" value="MeCP2_MBD"/>
    <property type="match status" value="1"/>
</dbReference>
<feature type="compositionally biased region" description="Acidic residues" evidence="10">
    <location>
        <begin position="31"/>
        <end position="40"/>
    </location>
</feature>
<feature type="compositionally biased region" description="Basic and acidic residues" evidence="10">
    <location>
        <begin position="644"/>
        <end position="664"/>
    </location>
</feature>
<dbReference type="PROSITE" id="PS50982">
    <property type="entry name" value="MBD"/>
    <property type="match status" value="1"/>
</dbReference>
<keyword evidence="14" id="KW-1185">Reference proteome</keyword>
<keyword evidence="2" id="KW-0479">Metal-binding</keyword>
<dbReference type="SMART" id="SM00391">
    <property type="entry name" value="MBD"/>
    <property type="match status" value="1"/>
</dbReference>